<organism evidence="3 4">
    <name type="scientific">Marasmius crinis-equi</name>
    <dbReference type="NCBI Taxonomy" id="585013"/>
    <lineage>
        <taxon>Eukaryota</taxon>
        <taxon>Fungi</taxon>
        <taxon>Dikarya</taxon>
        <taxon>Basidiomycota</taxon>
        <taxon>Agaricomycotina</taxon>
        <taxon>Agaricomycetes</taxon>
        <taxon>Agaricomycetidae</taxon>
        <taxon>Agaricales</taxon>
        <taxon>Marasmiineae</taxon>
        <taxon>Marasmiaceae</taxon>
        <taxon>Marasmius</taxon>
    </lineage>
</organism>
<feature type="region of interest" description="Disordered" evidence="1">
    <location>
        <begin position="345"/>
        <end position="365"/>
    </location>
</feature>
<dbReference type="Gene3D" id="1.50.10.20">
    <property type="match status" value="1"/>
</dbReference>
<sequence>MAEFDLLSNGTRYKDQLSRYLQMRAGETLSTSLIQDTRYLLELGHAAIRAHKVYKDDTFLKLAEDWWQWTLSWAISDSAVASKTASGKSAPLPSECLGHSIVGGIFHVDGVFVILASPSSDSAFFQDTDPANAYVGIFPTGNFLVLSSLLAEATGNRTYLAQANQAFAFVQNLLLNPTTMIPQDRIYLNASAPNSCSTNPPPSLYPSGVWIDGLSAFSTVSNGSSRPDDQLISKSYIGAMTVKDWHSADGILRVPAGDGKSYHADVNMVWGLGMLYQRTANVKFKSDVEKYLAVQYNAVLELSTTNGSNIYPWDWIGPPPSTFDLNGQITALGVLIPVIALPDTDSPSSDPTSSHASSSPSKTPVGGIVGGVVGGMLALAALVVLLLRWRHRRKKSLLTQNCDTLDQTQNHIEPFTESLHPLAPRPEFRSSVQHSHKQPFTEQRLSVRWGSAVSQRESPKEGVFRKTTLDSERMSQPRPLLSNLLMQDEQQDDRHLLRQMDAALSNLNRRLNRVEEASTAGGETDEPPEYPGSVHS</sequence>
<evidence type="ECO:0008006" key="5">
    <source>
        <dbReference type="Google" id="ProtNLM"/>
    </source>
</evidence>
<proteinExistence type="predicted"/>
<keyword evidence="2" id="KW-0472">Membrane</keyword>
<evidence type="ECO:0000313" key="4">
    <source>
        <dbReference type="Proteomes" id="UP001465976"/>
    </source>
</evidence>
<feature type="region of interest" description="Disordered" evidence="1">
    <location>
        <begin position="513"/>
        <end position="536"/>
    </location>
</feature>
<keyword evidence="4" id="KW-1185">Reference proteome</keyword>
<feature type="compositionally biased region" description="Basic and acidic residues" evidence="1">
    <location>
        <begin position="457"/>
        <end position="475"/>
    </location>
</feature>
<dbReference type="Proteomes" id="UP001465976">
    <property type="component" value="Unassembled WGS sequence"/>
</dbReference>
<evidence type="ECO:0000256" key="1">
    <source>
        <dbReference type="SAM" id="MobiDB-lite"/>
    </source>
</evidence>
<dbReference type="EMBL" id="JBAHYK010001276">
    <property type="protein sequence ID" value="KAL0568700.1"/>
    <property type="molecule type" value="Genomic_DNA"/>
</dbReference>
<evidence type="ECO:0000256" key="2">
    <source>
        <dbReference type="SAM" id="Phobius"/>
    </source>
</evidence>
<feature type="transmembrane region" description="Helical" evidence="2">
    <location>
        <begin position="365"/>
        <end position="387"/>
    </location>
</feature>
<name>A0ABR3F0M7_9AGAR</name>
<comment type="caution">
    <text evidence="3">The sequence shown here is derived from an EMBL/GenBank/DDBJ whole genome shotgun (WGS) entry which is preliminary data.</text>
</comment>
<evidence type="ECO:0000313" key="3">
    <source>
        <dbReference type="EMBL" id="KAL0568700.1"/>
    </source>
</evidence>
<keyword evidence="2" id="KW-1133">Transmembrane helix</keyword>
<gene>
    <name evidence="3" type="ORF">V5O48_013283</name>
</gene>
<dbReference type="InterPro" id="IPR008928">
    <property type="entry name" value="6-hairpin_glycosidase_sf"/>
</dbReference>
<feature type="region of interest" description="Disordered" evidence="1">
    <location>
        <begin position="456"/>
        <end position="479"/>
    </location>
</feature>
<reference evidence="3 4" key="1">
    <citation type="submission" date="2024-02" db="EMBL/GenBank/DDBJ databases">
        <title>A draft genome for the cacao thread blight pathogen Marasmius crinis-equi.</title>
        <authorList>
            <person name="Cohen S.P."/>
            <person name="Baruah I.K."/>
            <person name="Amoako-Attah I."/>
            <person name="Bukari Y."/>
            <person name="Meinhardt L.W."/>
            <person name="Bailey B.A."/>
        </authorList>
    </citation>
    <scope>NUCLEOTIDE SEQUENCE [LARGE SCALE GENOMIC DNA]</scope>
    <source>
        <strain evidence="3 4">GH-76</strain>
    </source>
</reference>
<dbReference type="SUPFAM" id="SSF48208">
    <property type="entry name" value="Six-hairpin glycosidases"/>
    <property type="match status" value="1"/>
</dbReference>
<protein>
    <recommendedName>
        <fullName evidence="5">Glycoside hydrolase family 76 protein</fullName>
    </recommendedName>
</protein>
<keyword evidence="2" id="KW-0812">Transmembrane</keyword>
<accession>A0ABR3F0M7</accession>